<keyword evidence="1" id="KW-1185">Reference proteome</keyword>
<sequence>MNNEASIVQQLERVKSADYSSSNCRQVFENIQTLIQQLKSLGRDITEDDDPLWKQLIYKKFPASIRKKVFLKMQENNNIWTVKQMLDNIDKLITSTEMYEEDRNEIICIQVNPIVPTTLHYGIIFHKRYYVDSVNATGTETQNVTFTALLQNEGTLLTQVDNVQEKIVLNADRITIAYYAWDALQLHPQHTNEQRQVSASQNSNIANNSLNHADASENSSLRQNILMTADAEIWNHNTNQFERLIILFDSGSHLSFIQESHAKYLKLATSGSTRVTLSGLGGCTGSFNSNTAPVRFRTSIGQILNIQLLTKLLISNSFQSATVAKQDLQFLQQLNVTLSNPRISGEVIQPRILIGLDLWVEFMKVTNAIIVVPSGLLLQPTMFGYCIHNLSVIKEEDSSSRKELNRIYSLEGLGIFDDPTNQEDETFEYMEKYSKGIKYTKEGVVDPFPFKESIVNLKDNFNIAYRRLTNLIESLRSKPDQVDWYHKILKAYADEGIIELANESIPQRAGTFYLLHRGVWKPEKATPLRIVFDASQKSRSSPSLNDCIYKALSFINKIQKILIAARWGKIMITADIQAAFVQIRIPEEHKDLTRFLWVKDTEKPLDRSNIQIFRFTR</sequence>
<accession>A0A1I7WWM3</accession>
<dbReference type="PANTHER" id="PTHR47331:SF5">
    <property type="entry name" value="RIBONUCLEASE H"/>
    <property type="match status" value="1"/>
</dbReference>
<reference evidence="2" key="1">
    <citation type="submission" date="2016-11" db="UniProtKB">
        <authorList>
            <consortium name="WormBaseParasite"/>
        </authorList>
    </citation>
    <scope>IDENTIFICATION</scope>
</reference>
<dbReference type="AlphaFoldDB" id="A0A1I7WWM3"/>
<organism evidence="1 2">
    <name type="scientific">Heterorhabditis bacteriophora</name>
    <name type="common">Entomopathogenic nematode worm</name>
    <dbReference type="NCBI Taxonomy" id="37862"/>
    <lineage>
        <taxon>Eukaryota</taxon>
        <taxon>Metazoa</taxon>
        <taxon>Ecdysozoa</taxon>
        <taxon>Nematoda</taxon>
        <taxon>Chromadorea</taxon>
        <taxon>Rhabditida</taxon>
        <taxon>Rhabditina</taxon>
        <taxon>Rhabditomorpha</taxon>
        <taxon>Strongyloidea</taxon>
        <taxon>Heterorhabditidae</taxon>
        <taxon>Heterorhabditis</taxon>
    </lineage>
</organism>
<dbReference type="PANTHER" id="PTHR47331">
    <property type="entry name" value="PHD-TYPE DOMAIN-CONTAINING PROTEIN"/>
    <property type="match status" value="1"/>
</dbReference>
<evidence type="ECO:0000313" key="1">
    <source>
        <dbReference type="Proteomes" id="UP000095283"/>
    </source>
</evidence>
<evidence type="ECO:0000313" key="2">
    <source>
        <dbReference type="WBParaSite" id="Hba_09622"/>
    </source>
</evidence>
<proteinExistence type="predicted"/>
<dbReference type="Proteomes" id="UP000095283">
    <property type="component" value="Unplaced"/>
</dbReference>
<dbReference type="InterPro" id="IPR043502">
    <property type="entry name" value="DNA/RNA_pol_sf"/>
</dbReference>
<name>A0A1I7WWM3_HETBA</name>
<dbReference type="SUPFAM" id="SSF56672">
    <property type="entry name" value="DNA/RNA polymerases"/>
    <property type="match status" value="1"/>
</dbReference>
<protein>
    <submittedName>
        <fullName evidence="2">DUF1758 domain-containing protein</fullName>
    </submittedName>
</protein>
<dbReference type="WBParaSite" id="Hba_09622">
    <property type="protein sequence ID" value="Hba_09622"/>
    <property type="gene ID" value="Hba_09622"/>
</dbReference>